<keyword evidence="1" id="KW-0472">Membrane</keyword>
<comment type="caution">
    <text evidence="2">The sequence shown here is derived from an EMBL/GenBank/DDBJ whole genome shotgun (WGS) entry which is preliminary data.</text>
</comment>
<feature type="transmembrane region" description="Helical" evidence="1">
    <location>
        <begin position="7"/>
        <end position="28"/>
    </location>
</feature>
<evidence type="ECO:0000313" key="2">
    <source>
        <dbReference type="EMBL" id="MCW3805105.1"/>
    </source>
</evidence>
<keyword evidence="3" id="KW-1185">Reference proteome</keyword>
<keyword evidence="1" id="KW-1133">Transmembrane helix</keyword>
<dbReference type="AlphaFoldDB" id="A0AAE3SK58"/>
<dbReference type="Proteomes" id="UP001207408">
    <property type="component" value="Unassembled WGS sequence"/>
</dbReference>
<reference evidence="2" key="1">
    <citation type="submission" date="2022-10" db="EMBL/GenBank/DDBJ databases">
        <authorList>
            <person name="Yu W.X."/>
        </authorList>
    </citation>
    <scope>NUCLEOTIDE SEQUENCE</scope>
    <source>
        <strain evidence="2">D04</strain>
    </source>
</reference>
<name>A0AAE3SK58_9BACT</name>
<dbReference type="EMBL" id="JAPDPI010000008">
    <property type="protein sequence ID" value="MCW3805105.1"/>
    <property type="molecule type" value="Genomic_DNA"/>
</dbReference>
<evidence type="ECO:0000256" key="1">
    <source>
        <dbReference type="SAM" id="Phobius"/>
    </source>
</evidence>
<accession>A0AAE3SK58</accession>
<sequence>MKYLSEILWYLSWPLLIVISYQAVKWFINKFEKQEAQLEESKDNFDI</sequence>
<proteinExistence type="predicted"/>
<gene>
    <name evidence="2" type="ORF">OM074_05670</name>
</gene>
<protein>
    <submittedName>
        <fullName evidence="2">Uncharacterized protein</fullName>
    </submittedName>
</protein>
<organism evidence="2 3">
    <name type="scientific">Plebeiibacterium marinum</name>
    <dbReference type="NCBI Taxonomy" id="2992111"/>
    <lineage>
        <taxon>Bacteria</taxon>
        <taxon>Pseudomonadati</taxon>
        <taxon>Bacteroidota</taxon>
        <taxon>Bacteroidia</taxon>
        <taxon>Marinilabiliales</taxon>
        <taxon>Marinilabiliaceae</taxon>
        <taxon>Plebeiibacterium</taxon>
    </lineage>
</organism>
<keyword evidence="1" id="KW-0812">Transmembrane</keyword>
<dbReference type="RefSeq" id="WP_301198347.1">
    <property type="nucleotide sequence ID" value="NZ_JAPDPI010000008.1"/>
</dbReference>
<evidence type="ECO:0000313" key="3">
    <source>
        <dbReference type="Proteomes" id="UP001207408"/>
    </source>
</evidence>